<accession>T0RJ25</accession>
<dbReference type="STRING" id="1156394.T0RJ25"/>
<dbReference type="GeneID" id="19950842"/>
<dbReference type="RefSeq" id="XP_008614309.1">
    <property type="nucleotide sequence ID" value="XM_008616087.1"/>
</dbReference>
<dbReference type="AlphaFoldDB" id="T0RJ25"/>
<reference evidence="2 3" key="1">
    <citation type="submission" date="2012-04" db="EMBL/GenBank/DDBJ databases">
        <title>The Genome Sequence of Saprolegnia declina VS20.</title>
        <authorList>
            <consortium name="The Broad Institute Genome Sequencing Platform"/>
            <person name="Russ C."/>
            <person name="Nusbaum C."/>
            <person name="Tyler B."/>
            <person name="van West P."/>
            <person name="Dieguez-Uribeondo J."/>
            <person name="de Bruijn I."/>
            <person name="Tripathy S."/>
            <person name="Jiang R."/>
            <person name="Young S.K."/>
            <person name="Zeng Q."/>
            <person name="Gargeya S."/>
            <person name="Fitzgerald M."/>
            <person name="Haas B."/>
            <person name="Abouelleil A."/>
            <person name="Alvarado L."/>
            <person name="Arachchi H.M."/>
            <person name="Berlin A."/>
            <person name="Chapman S.B."/>
            <person name="Goldberg J."/>
            <person name="Griggs A."/>
            <person name="Gujja S."/>
            <person name="Hansen M."/>
            <person name="Howarth C."/>
            <person name="Imamovic A."/>
            <person name="Larimer J."/>
            <person name="McCowen C."/>
            <person name="Montmayeur A."/>
            <person name="Murphy C."/>
            <person name="Neiman D."/>
            <person name="Pearson M."/>
            <person name="Priest M."/>
            <person name="Roberts A."/>
            <person name="Saif S."/>
            <person name="Shea T."/>
            <person name="Sisk P."/>
            <person name="Sykes S."/>
            <person name="Wortman J."/>
            <person name="Nusbaum C."/>
            <person name="Birren B."/>
        </authorList>
    </citation>
    <scope>NUCLEOTIDE SEQUENCE [LARGE SCALE GENOMIC DNA]</scope>
    <source>
        <strain evidence="2 3">VS20</strain>
    </source>
</reference>
<evidence type="ECO:0000313" key="3">
    <source>
        <dbReference type="Proteomes" id="UP000030762"/>
    </source>
</evidence>
<name>T0RJ25_SAPDV</name>
<gene>
    <name evidence="2" type="ORF">SDRG_10115</name>
</gene>
<dbReference type="InParanoid" id="T0RJ25"/>
<sequence>MQAVGPLRHRHGHAVGGLSGRDLSKLETFGPFHLAISGAWITFAMSVDGPAYMVLPHEAEAMVEQLRVLELDAMGANDWMRYHGDVEKLNLQAHQSAKQKADNFVVEALLTFKKLDVLVQNLLTTELWADHVFPHVAASDVSDAASLRTYFLLYHEAVVCNLLEVAFFHEHVFEALDDDSLVEVLDYAMRKVTWLLSTPRDVFKTQTTFHKAGAAIVAELSSASRAAVQCVTILRYFCERVHVLSLTLLTRLLDKHDVLLSLVALIENPPWTYKDEAKWKKFHEQKWVVVPTTDLLALTTTEAQPWLGVYFLTCSKVSRDQYQLTSFRKSQLLRVRKYLNDVLVDQLPLLTDVQRFLDELAIVNLPSSSQVMSQTRLVLEAVPMLRAQLQRRYKGKHEEIAAQYLAACRQLSRQDDMAYLADVYNMDGLDDLLDDTVGAPKKQQSPAEEMPPAVKAPTLCDKPVEVTIALVVKTNPSIKIVELGAHDDVHIGVAVDASSETRVETTHGPYFRFGLTQPPTGTAVPLHAVVDATIVLATGNKVQLHCADVALEPPTDGPSVCWRQAGTLDDGHGILQMQFKWDSALDAFVVGSLFLSLPADK</sequence>
<dbReference type="eggNOG" id="ENOG502QS3F">
    <property type="taxonomic scope" value="Eukaryota"/>
</dbReference>
<dbReference type="VEuPathDB" id="FungiDB:SDRG_10115"/>
<evidence type="ECO:0000256" key="1">
    <source>
        <dbReference type="SAM" id="MobiDB-lite"/>
    </source>
</evidence>
<proteinExistence type="predicted"/>
<dbReference type="OMA" id="CNLLEVA"/>
<evidence type="ECO:0000313" key="2">
    <source>
        <dbReference type="EMBL" id="EQC32368.1"/>
    </source>
</evidence>
<organism evidence="2 3">
    <name type="scientific">Saprolegnia diclina (strain VS20)</name>
    <dbReference type="NCBI Taxonomy" id="1156394"/>
    <lineage>
        <taxon>Eukaryota</taxon>
        <taxon>Sar</taxon>
        <taxon>Stramenopiles</taxon>
        <taxon>Oomycota</taxon>
        <taxon>Saprolegniomycetes</taxon>
        <taxon>Saprolegniales</taxon>
        <taxon>Saprolegniaceae</taxon>
        <taxon>Saprolegnia</taxon>
    </lineage>
</organism>
<dbReference type="Proteomes" id="UP000030762">
    <property type="component" value="Unassembled WGS sequence"/>
</dbReference>
<protein>
    <submittedName>
        <fullName evidence="2">Uncharacterized protein</fullName>
    </submittedName>
</protein>
<dbReference type="EMBL" id="JH767164">
    <property type="protein sequence ID" value="EQC32368.1"/>
    <property type="molecule type" value="Genomic_DNA"/>
</dbReference>
<dbReference type="GO" id="GO:0005737">
    <property type="term" value="C:cytoplasm"/>
    <property type="evidence" value="ECO:0007669"/>
    <property type="project" value="TreeGrafter"/>
</dbReference>
<keyword evidence="3" id="KW-1185">Reference proteome</keyword>
<dbReference type="InterPro" id="IPR052298">
    <property type="entry name" value="ZMYND10"/>
</dbReference>
<dbReference type="PANTHER" id="PTHR13244">
    <property type="entry name" value="ZINC FINGER MYND DOMAIN CONTAINING PROTEIN 10"/>
    <property type="match status" value="1"/>
</dbReference>
<dbReference type="OrthoDB" id="432970at2759"/>
<feature type="region of interest" description="Disordered" evidence="1">
    <location>
        <begin position="436"/>
        <end position="455"/>
    </location>
</feature>
<dbReference type="PANTHER" id="PTHR13244:SF7">
    <property type="entry name" value="ZINC FINGER MYND DOMAIN-CONTAINING PROTEIN 10"/>
    <property type="match status" value="1"/>
</dbReference>